<organism evidence="9">
    <name type="scientific">hydrothermal vent metagenome</name>
    <dbReference type="NCBI Taxonomy" id="652676"/>
    <lineage>
        <taxon>unclassified sequences</taxon>
        <taxon>metagenomes</taxon>
        <taxon>ecological metagenomes</taxon>
    </lineage>
</organism>
<evidence type="ECO:0000256" key="6">
    <source>
        <dbReference type="ARBA" id="ARBA00023014"/>
    </source>
</evidence>
<dbReference type="PANTHER" id="PTHR42836:SF1">
    <property type="entry name" value="7-CARBOXY-7-DEAZAGUANINE SYNTHASE"/>
    <property type="match status" value="1"/>
</dbReference>
<proteinExistence type="inferred from homology"/>
<name>A0A3B1ACU1_9ZZZZ</name>
<feature type="domain" description="Radical SAM core" evidence="8">
    <location>
        <begin position="33"/>
        <end position="223"/>
    </location>
</feature>
<dbReference type="InterPro" id="IPR024924">
    <property type="entry name" value="7-CO-7-deazaguanine_synth-like"/>
</dbReference>
<dbReference type="PIRSF" id="PIRSF000370">
    <property type="entry name" value="QueE"/>
    <property type="match status" value="1"/>
</dbReference>
<dbReference type="EMBL" id="UOFU01000335">
    <property type="protein sequence ID" value="VAX03576.1"/>
    <property type="molecule type" value="Genomic_DNA"/>
</dbReference>
<dbReference type="GO" id="GO:0051539">
    <property type="term" value="F:4 iron, 4 sulfur cluster binding"/>
    <property type="evidence" value="ECO:0007669"/>
    <property type="project" value="UniProtKB-KW"/>
</dbReference>
<reference evidence="9" key="1">
    <citation type="submission" date="2018-06" db="EMBL/GenBank/DDBJ databases">
        <authorList>
            <person name="Zhirakovskaya E."/>
        </authorList>
    </citation>
    <scope>NUCLEOTIDE SEQUENCE</scope>
</reference>
<dbReference type="EC" id="4.3.99.3" evidence="9"/>
<evidence type="ECO:0000256" key="7">
    <source>
        <dbReference type="ARBA" id="ARBA00023239"/>
    </source>
</evidence>
<evidence type="ECO:0000256" key="1">
    <source>
        <dbReference type="ARBA" id="ARBA00022485"/>
    </source>
</evidence>
<gene>
    <name evidence="9" type="ORF">MNBD_GAMMA20-1668</name>
</gene>
<dbReference type="InterPro" id="IPR007197">
    <property type="entry name" value="rSAM"/>
</dbReference>
<accession>A0A3B1ACU1</accession>
<keyword evidence="1" id="KW-0004">4Fe-4S</keyword>
<keyword evidence="5" id="KW-0408">Iron</keyword>
<keyword evidence="2" id="KW-0949">S-adenosyl-L-methionine</keyword>
<dbReference type="GO" id="GO:0016829">
    <property type="term" value="F:lyase activity"/>
    <property type="evidence" value="ECO:0007669"/>
    <property type="project" value="UniProtKB-KW"/>
</dbReference>
<dbReference type="PROSITE" id="PS51918">
    <property type="entry name" value="RADICAL_SAM"/>
    <property type="match status" value="1"/>
</dbReference>
<sequence length="227" mass="25415">MNDGIPHAVAQPSRPGSLRISEIFYSLQGESRSVGQPTVFVRLTGCPLRCAYCDTRYAFHGGEWRDMQDILAEVTGYQPRFVTVTGGEPLAQAGCPALLEALCDAGYEVSLETSGALDISALDARVIRVMDLKTPGSGEESKNRWDNIAHLTAQDQIKFVLCDRSDYDWACEIIQTHRLADRCEVLMSPCFAELDARLLAEWILQDRLPVRFQLQLHKILWGEEQGR</sequence>
<dbReference type="GO" id="GO:0046872">
    <property type="term" value="F:metal ion binding"/>
    <property type="evidence" value="ECO:0007669"/>
    <property type="project" value="UniProtKB-KW"/>
</dbReference>
<dbReference type="InterPro" id="IPR058240">
    <property type="entry name" value="rSAM_sf"/>
</dbReference>
<keyword evidence="6" id="KW-0411">Iron-sulfur</keyword>
<dbReference type="Pfam" id="PF04055">
    <property type="entry name" value="Radical_SAM"/>
    <property type="match status" value="1"/>
</dbReference>
<dbReference type="HAMAP" id="MF_00917">
    <property type="entry name" value="QueE"/>
    <property type="match status" value="1"/>
</dbReference>
<protein>
    <submittedName>
        <fullName evidence="9">7-carboxy-7-deazaguanine synthase</fullName>
        <ecNumber evidence="9">4.3.99.3</ecNumber>
    </submittedName>
</protein>
<dbReference type="PANTHER" id="PTHR42836">
    <property type="entry name" value="7-CARBOXY-7-DEAZAGUANINE SYNTHASE"/>
    <property type="match status" value="1"/>
</dbReference>
<dbReference type="InterPro" id="IPR027621">
    <property type="entry name" value="rSAM_QueE_gams"/>
</dbReference>
<evidence type="ECO:0000313" key="9">
    <source>
        <dbReference type="EMBL" id="VAX03576.1"/>
    </source>
</evidence>
<dbReference type="SFLD" id="SFLDS00029">
    <property type="entry name" value="Radical_SAM"/>
    <property type="match status" value="1"/>
</dbReference>
<dbReference type="SUPFAM" id="SSF102114">
    <property type="entry name" value="Radical SAM enzymes"/>
    <property type="match status" value="1"/>
</dbReference>
<evidence type="ECO:0000256" key="3">
    <source>
        <dbReference type="ARBA" id="ARBA00022723"/>
    </source>
</evidence>
<evidence type="ECO:0000259" key="8">
    <source>
        <dbReference type="PROSITE" id="PS51918"/>
    </source>
</evidence>
<dbReference type="InterPro" id="IPR013785">
    <property type="entry name" value="Aldolase_TIM"/>
</dbReference>
<keyword evidence="4" id="KW-0460">Magnesium</keyword>
<keyword evidence="7 9" id="KW-0456">Lyase</keyword>
<dbReference type="AlphaFoldDB" id="A0A3B1ACU1"/>
<evidence type="ECO:0000256" key="2">
    <source>
        <dbReference type="ARBA" id="ARBA00022691"/>
    </source>
</evidence>
<dbReference type="Gene3D" id="3.20.20.70">
    <property type="entry name" value="Aldolase class I"/>
    <property type="match status" value="1"/>
</dbReference>
<evidence type="ECO:0000256" key="4">
    <source>
        <dbReference type="ARBA" id="ARBA00022842"/>
    </source>
</evidence>
<dbReference type="NCBIfam" id="TIGR04349">
    <property type="entry name" value="rSAM_QueE_gams"/>
    <property type="match status" value="1"/>
</dbReference>
<keyword evidence="3" id="KW-0479">Metal-binding</keyword>
<evidence type="ECO:0000256" key="5">
    <source>
        <dbReference type="ARBA" id="ARBA00023004"/>
    </source>
</evidence>
<dbReference type="CDD" id="cd01335">
    <property type="entry name" value="Radical_SAM"/>
    <property type="match status" value="1"/>
</dbReference>